<dbReference type="PANTHER" id="PTHR43289:SF34">
    <property type="entry name" value="SERINE_THREONINE-PROTEIN KINASE YBDM-RELATED"/>
    <property type="match status" value="1"/>
</dbReference>
<dbReference type="Proteomes" id="UP001597097">
    <property type="component" value="Unassembled WGS sequence"/>
</dbReference>
<accession>A0ABW4GCX9</accession>
<feature type="domain" description="Protein kinase" evidence="6">
    <location>
        <begin position="13"/>
        <end position="255"/>
    </location>
</feature>
<evidence type="ECO:0000256" key="4">
    <source>
        <dbReference type="ARBA" id="ARBA00022840"/>
    </source>
</evidence>
<dbReference type="CDD" id="cd14014">
    <property type="entry name" value="STKc_PknB_like"/>
    <property type="match status" value="1"/>
</dbReference>
<evidence type="ECO:0000313" key="7">
    <source>
        <dbReference type="EMBL" id="MFD1540076.1"/>
    </source>
</evidence>
<dbReference type="RefSeq" id="WP_219538392.1">
    <property type="nucleotide sequence ID" value="NZ_JAHKRM010000047.1"/>
</dbReference>
<feature type="compositionally biased region" description="Pro residues" evidence="5">
    <location>
        <begin position="272"/>
        <end position="294"/>
    </location>
</feature>
<evidence type="ECO:0000256" key="3">
    <source>
        <dbReference type="ARBA" id="ARBA00022777"/>
    </source>
</evidence>
<sequence length="526" mass="54213">MSDATPSLIAGRYRLDELIGSGPTGEVWRGYDQRADWTVAVKVLDTRAATPEVLRQHAQAVARVIHPNVAMVLDVGDHEGAPYLVMEFLTGESLGEEVAAGPLPIVEACDLIGQAAAGLEAAHRAGVVHGQIGPDSFRRAGSGVLKVVGFGLTDQVPSDDGVRYRAPEVIDGRGGAAPADLYALGCVCYEVLCGRPPFEGSPEEVGELHLHAEPAPPSSHRAEVPGELDRLVLAMLAKDPAARPAGGEPVRRALAAIARPPRSQPGQSTAPQPHPATAPQAIPHPAPQVTPHPAPQSGQATPYPGGAPQTGQVASYPGGAGIGDTQAMPPAAFHDGDGPRKGDTAIYDAPPPGPSSNRRLFVQLGVALAAIAAVTVGLILWSGSRGEPVAGPTSSPTPTTSAPAPVPTETPEPSTSVAPIPTDPVGPTPTPKGTLANSVPPGGWVKWLGEFDKAVTAQESIGDIEPGAARKAHDKIRKAARKSLENHDGPALDQVAGIVRDLRKAQAKGDVPTSGPLADFLDDWKL</sequence>
<keyword evidence="2" id="KW-0547">Nucleotide-binding</keyword>
<dbReference type="PROSITE" id="PS50011">
    <property type="entry name" value="PROTEIN_KINASE_DOM"/>
    <property type="match status" value="1"/>
</dbReference>
<feature type="compositionally biased region" description="Pro residues" evidence="5">
    <location>
        <begin position="421"/>
        <end position="430"/>
    </location>
</feature>
<comment type="caution">
    <text evidence="7">The sequence shown here is derived from an EMBL/GenBank/DDBJ whole genome shotgun (WGS) entry which is preliminary data.</text>
</comment>
<evidence type="ECO:0000256" key="5">
    <source>
        <dbReference type="SAM" id="MobiDB-lite"/>
    </source>
</evidence>
<dbReference type="PANTHER" id="PTHR43289">
    <property type="entry name" value="MITOGEN-ACTIVATED PROTEIN KINASE KINASE KINASE 20-RELATED"/>
    <property type="match status" value="1"/>
</dbReference>
<feature type="region of interest" description="Disordered" evidence="5">
    <location>
        <begin position="386"/>
        <end position="438"/>
    </location>
</feature>
<evidence type="ECO:0000313" key="8">
    <source>
        <dbReference type="Proteomes" id="UP001597097"/>
    </source>
</evidence>
<reference evidence="8" key="1">
    <citation type="journal article" date="2019" name="Int. J. Syst. Evol. Microbiol.">
        <title>The Global Catalogue of Microorganisms (GCM) 10K type strain sequencing project: providing services to taxonomists for standard genome sequencing and annotation.</title>
        <authorList>
            <consortium name="The Broad Institute Genomics Platform"/>
            <consortium name="The Broad Institute Genome Sequencing Center for Infectious Disease"/>
            <person name="Wu L."/>
            <person name="Ma J."/>
        </authorList>
    </citation>
    <scope>NUCLEOTIDE SEQUENCE [LARGE SCALE GENOMIC DNA]</scope>
    <source>
        <strain evidence="8">CGMCC 1.15399</strain>
    </source>
</reference>
<dbReference type="GO" id="GO:0016301">
    <property type="term" value="F:kinase activity"/>
    <property type="evidence" value="ECO:0007669"/>
    <property type="project" value="UniProtKB-KW"/>
</dbReference>
<feature type="compositionally biased region" description="Basic and acidic residues" evidence="5">
    <location>
        <begin position="334"/>
        <end position="343"/>
    </location>
</feature>
<protein>
    <submittedName>
        <fullName evidence="7">Protein kinase</fullName>
    </submittedName>
</protein>
<proteinExistence type="predicted"/>
<keyword evidence="1" id="KW-0808">Transferase</keyword>
<evidence type="ECO:0000256" key="2">
    <source>
        <dbReference type="ARBA" id="ARBA00022741"/>
    </source>
</evidence>
<dbReference type="EMBL" id="JBHUCM010000018">
    <property type="protein sequence ID" value="MFD1540076.1"/>
    <property type="molecule type" value="Genomic_DNA"/>
</dbReference>
<evidence type="ECO:0000256" key="1">
    <source>
        <dbReference type="ARBA" id="ARBA00022679"/>
    </source>
</evidence>
<feature type="compositionally biased region" description="Low complexity" evidence="5">
    <location>
        <begin position="392"/>
        <end position="403"/>
    </location>
</feature>
<dbReference type="Pfam" id="PF00069">
    <property type="entry name" value="Pkinase"/>
    <property type="match status" value="1"/>
</dbReference>
<gene>
    <name evidence="7" type="ORF">ACFSJ0_23685</name>
</gene>
<name>A0ABW4GCX9_9ACTN</name>
<keyword evidence="3 7" id="KW-0418">Kinase</keyword>
<organism evidence="7 8">
    <name type="scientific">Nonomuraea guangzhouensis</name>
    <dbReference type="NCBI Taxonomy" id="1291555"/>
    <lineage>
        <taxon>Bacteria</taxon>
        <taxon>Bacillati</taxon>
        <taxon>Actinomycetota</taxon>
        <taxon>Actinomycetes</taxon>
        <taxon>Streptosporangiales</taxon>
        <taxon>Streptosporangiaceae</taxon>
        <taxon>Nonomuraea</taxon>
    </lineage>
</organism>
<feature type="region of interest" description="Disordered" evidence="5">
    <location>
        <begin position="260"/>
        <end position="352"/>
    </location>
</feature>
<evidence type="ECO:0000259" key="6">
    <source>
        <dbReference type="PROSITE" id="PS50011"/>
    </source>
</evidence>
<keyword evidence="4" id="KW-0067">ATP-binding</keyword>
<keyword evidence="8" id="KW-1185">Reference proteome</keyword>
<dbReference type="InterPro" id="IPR000719">
    <property type="entry name" value="Prot_kinase_dom"/>
</dbReference>